<evidence type="ECO:0000256" key="5">
    <source>
        <dbReference type="ARBA" id="ARBA00022723"/>
    </source>
</evidence>
<keyword evidence="9 12" id="KW-0472">Membrane</keyword>
<dbReference type="PRINTS" id="PR00463">
    <property type="entry name" value="EP450I"/>
</dbReference>
<dbReference type="SUPFAM" id="SSF48264">
    <property type="entry name" value="Cytochrome P450"/>
    <property type="match status" value="1"/>
</dbReference>
<organism evidence="13 14">
    <name type="scientific">Protea cynaroides</name>
    <dbReference type="NCBI Taxonomy" id="273540"/>
    <lineage>
        <taxon>Eukaryota</taxon>
        <taxon>Viridiplantae</taxon>
        <taxon>Streptophyta</taxon>
        <taxon>Embryophyta</taxon>
        <taxon>Tracheophyta</taxon>
        <taxon>Spermatophyta</taxon>
        <taxon>Magnoliopsida</taxon>
        <taxon>Proteales</taxon>
        <taxon>Proteaceae</taxon>
        <taxon>Protea</taxon>
    </lineage>
</organism>
<evidence type="ECO:0000313" key="13">
    <source>
        <dbReference type="EMBL" id="KAJ4961698.1"/>
    </source>
</evidence>
<evidence type="ECO:0000256" key="10">
    <source>
        <dbReference type="PIRSR" id="PIRSR602401-1"/>
    </source>
</evidence>
<gene>
    <name evidence="13" type="ORF">NE237_021608</name>
</gene>
<evidence type="ECO:0000256" key="12">
    <source>
        <dbReference type="SAM" id="Phobius"/>
    </source>
</evidence>
<dbReference type="FunFam" id="1.10.630.10:FF:000023">
    <property type="entry name" value="Cytochrome P450 family protein"/>
    <property type="match status" value="1"/>
</dbReference>
<comment type="cofactor">
    <cofactor evidence="10">
        <name>heme</name>
        <dbReference type="ChEBI" id="CHEBI:30413"/>
    </cofactor>
</comment>
<evidence type="ECO:0000256" key="7">
    <source>
        <dbReference type="ARBA" id="ARBA00023002"/>
    </source>
</evidence>
<keyword evidence="6 12" id="KW-1133">Transmembrane helix</keyword>
<proteinExistence type="inferred from homology"/>
<dbReference type="AlphaFoldDB" id="A0A9Q0K513"/>
<dbReference type="PANTHER" id="PTHR47947:SF62">
    <property type="entry name" value="CYTOCHROME P450, FAMILY 81, SUBFAMILY D, POLYPEPTIDE 5"/>
    <property type="match status" value="1"/>
</dbReference>
<reference evidence="13" key="1">
    <citation type="journal article" date="2023" name="Plant J.">
        <title>The genome of the king protea, Protea cynaroides.</title>
        <authorList>
            <person name="Chang J."/>
            <person name="Duong T.A."/>
            <person name="Schoeman C."/>
            <person name="Ma X."/>
            <person name="Roodt D."/>
            <person name="Barker N."/>
            <person name="Li Z."/>
            <person name="Van de Peer Y."/>
            <person name="Mizrachi E."/>
        </authorList>
    </citation>
    <scope>NUCLEOTIDE SEQUENCE</scope>
    <source>
        <tissue evidence="13">Young leaves</tissue>
    </source>
</reference>
<comment type="similarity">
    <text evidence="2 11">Belongs to the cytochrome P450 family.</text>
</comment>
<keyword evidence="8 10" id="KW-0408">Iron</keyword>
<dbReference type="GO" id="GO:0020037">
    <property type="term" value="F:heme binding"/>
    <property type="evidence" value="ECO:0007669"/>
    <property type="project" value="InterPro"/>
</dbReference>
<evidence type="ECO:0000256" key="8">
    <source>
        <dbReference type="ARBA" id="ARBA00023004"/>
    </source>
</evidence>
<dbReference type="PROSITE" id="PS00086">
    <property type="entry name" value="CYTOCHROME_P450"/>
    <property type="match status" value="1"/>
</dbReference>
<accession>A0A9Q0K513</accession>
<keyword evidence="5 10" id="KW-0479">Metal-binding</keyword>
<dbReference type="GO" id="GO:0016020">
    <property type="term" value="C:membrane"/>
    <property type="evidence" value="ECO:0007669"/>
    <property type="project" value="UniProtKB-SubCell"/>
</dbReference>
<dbReference type="PRINTS" id="PR00385">
    <property type="entry name" value="P450"/>
</dbReference>
<name>A0A9Q0K513_9MAGN</name>
<dbReference type="OrthoDB" id="1055148at2759"/>
<dbReference type="GO" id="GO:0016705">
    <property type="term" value="F:oxidoreductase activity, acting on paired donors, with incorporation or reduction of molecular oxygen"/>
    <property type="evidence" value="ECO:0007669"/>
    <property type="project" value="InterPro"/>
</dbReference>
<dbReference type="InterPro" id="IPR001128">
    <property type="entry name" value="Cyt_P450"/>
</dbReference>
<evidence type="ECO:0000256" key="3">
    <source>
        <dbReference type="ARBA" id="ARBA00022617"/>
    </source>
</evidence>
<evidence type="ECO:0000313" key="14">
    <source>
        <dbReference type="Proteomes" id="UP001141806"/>
    </source>
</evidence>
<keyword evidence="14" id="KW-1185">Reference proteome</keyword>
<dbReference type="EMBL" id="JAMYWD010000009">
    <property type="protein sequence ID" value="KAJ4961698.1"/>
    <property type="molecule type" value="Genomic_DNA"/>
</dbReference>
<dbReference type="GO" id="GO:0005506">
    <property type="term" value="F:iron ion binding"/>
    <property type="evidence" value="ECO:0007669"/>
    <property type="project" value="InterPro"/>
</dbReference>
<dbReference type="Gene3D" id="1.10.630.10">
    <property type="entry name" value="Cytochrome P450"/>
    <property type="match status" value="1"/>
</dbReference>
<feature type="binding site" description="axial binding residue" evidence="10">
    <location>
        <position position="443"/>
    </location>
    <ligand>
        <name>heme</name>
        <dbReference type="ChEBI" id="CHEBI:30413"/>
    </ligand>
    <ligandPart>
        <name>Fe</name>
        <dbReference type="ChEBI" id="CHEBI:18248"/>
    </ligandPart>
</feature>
<protein>
    <recommendedName>
        <fullName evidence="15">Cytochrome P450</fullName>
    </recommendedName>
</protein>
<evidence type="ECO:0000256" key="1">
    <source>
        <dbReference type="ARBA" id="ARBA00004167"/>
    </source>
</evidence>
<comment type="caution">
    <text evidence="13">The sequence shown here is derived from an EMBL/GenBank/DDBJ whole genome shotgun (WGS) entry which is preliminary data.</text>
</comment>
<evidence type="ECO:0000256" key="2">
    <source>
        <dbReference type="ARBA" id="ARBA00010617"/>
    </source>
</evidence>
<evidence type="ECO:0000256" key="4">
    <source>
        <dbReference type="ARBA" id="ARBA00022692"/>
    </source>
</evidence>
<comment type="subcellular location">
    <subcellularLocation>
        <location evidence="1">Membrane</location>
        <topology evidence="1">Single-pass membrane protein</topology>
    </subcellularLocation>
</comment>
<dbReference type="InterPro" id="IPR050651">
    <property type="entry name" value="Plant_Cytochrome_P450_Monoox"/>
</dbReference>
<dbReference type="InterPro" id="IPR036396">
    <property type="entry name" value="Cyt_P450_sf"/>
</dbReference>
<dbReference type="GO" id="GO:0004497">
    <property type="term" value="F:monooxygenase activity"/>
    <property type="evidence" value="ECO:0007669"/>
    <property type="project" value="UniProtKB-KW"/>
</dbReference>
<dbReference type="Proteomes" id="UP001141806">
    <property type="component" value="Unassembled WGS sequence"/>
</dbReference>
<keyword evidence="4 12" id="KW-0812">Transmembrane</keyword>
<evidence type="ECO:0000256" key="6">
    <source>
        <dbReference type="ARBA" id="ARBA00022989"/>
    </source>
</evidence>
<evidence type="ECO:0000256" key="11">
    <source>
        <dbReference type="RuleBase" id="RU000461"/>
    </source>
</evidence>
<dbReference type="Pfam" id="PF00067">
    <property type="entry name" value="p450"/>
    <property type="match status" value="1"/>
</dbReference>
<dbReference type="InterPro" id="IPR017972">
    <property type="entry name" value="Cyt_P450_CS"/>
</dbReference>
<sequence>MEQIWFSLPLFLLVLFFFSTKLLLQKKSSNHLNLPPSPLGARPIIGHLHLMKNPLLHRTLHKLAEQYGSIFCLQLGTRSVVVVTSLSAIEECFTKNDIIFANRPQLLTGKYLSYNHTTIGSAPYGPYWSNLRHFSALRIFSTRRLNMSSSIREDEVHMMVQKLFKDIISSCQSFKKVKLKSRLSELPFNIIMRILAGKRYYGEEAADWEEAKRFRDIINEVFGFGSASNLGDFLPFLRWIDFTGVEKRLLGLKKKTDAFMQGLIEEHRNNERDVETAIDAFLALQKSEPDYYTDEVIKGTILNLIIAGTHTSATAMEWTMSLLLNHPEKLHKAKAEIEANVGFNRMVEESDLPNLNYLQCIINETFRLYPALPLLVPHKSSEDCTIGGFDVPRGTFLFVNAWAVHRDPKLWVDATTFKPERFEGVADPKSIGLIPFGIGRRACPAIGLANRVMELALAALIQCFEWERVGKEMVDMTEGKGLTMPRANPLEALCKANPYMVNINSQL</sequence>
<evidence type="ECO:0000256" key="9">
    <source>
        <dbReference type="ARBA" id="ARBA00023136"/>
    </source>
</evidence>
<dbReference type="InterPro" id="IPR002401">
    <property type="entry name" value="Cyt_P450_E_grp-I"/>
</dbReference>
<dbReference type="PANTHER" id="PTHR47947">
    <property type="entry name" value="CYTOCHROME P450 82C3-RELATED"/>
    <property type="match status" value="1"/>
</dbReference>
<dbReference type="CDD" id="cd20653">
    <property type="entry name" value="CYP81"/>
    <property type="match status" value="1"/>
</dbReference>
<keyword evidence="11" id="KW-0503">Monooxygenase</keyword>
<feature type="transmembrane region" description="Helical" evidence="12">
    <location>
        <begin position="6"/>
        <end position="24"/>
    </location>
</feature>
<keyword evidence="7 11" id="KW-0560">Oxidoreductase</keyword>
<evidence type="ECO:0008006" key="15">
    <source>
        <dbReference type="Google" id="ProtNLM"/>
    </source>
</evidence>
<keyword evidence="3 10" id="KW-0349">Heme</keyword>